<dbReference type="PROSITE" id="PS50097">
    <property type="entry name" value="BTB"/>
    <property type="match status" value="1"/>
</dbReference>
<dbReference type="CDD" id="cd18186">
    <property type="entry name" value="BTB_POZ_ZBTB_KLHL-like"/>
    <property type="match status" value="1"/>
</dbReference>
<evidence type="ECO:0000313" key="5">
    <source>
        <dbReference type="EMBL" id="ROV91272.1"/>
    </source>
</evidence>
<keyword evidence="6" id="KW-1185">Reference proteome</keyword>
<comment type="similarity">
    <text evidence="1">Belongs to the type-B carboxylesterase/lipase family.</text>
</comment>
<accession>A0A423VJT8</accession>
<dbReference type="GO" id="GO:0016787">
    <property type="term" value="F:hydrolase activity"/>
    <property type="evidence" value="ECO:0007669"/>
    <property type="project" value="UniProtKB-KW"/>
</dbReference>
<dbReference type="Gene3D" id="3.30.710.10">
    <property type="entry name" value="Potassium Channel Kv1.1, Chain A"/>
    <property type="match status" value="1"/>
</dbReference>
<protein>
    <recommendedName>
        <fullName evidence="4">BTB domain-containing protein</fullName>
    </recommendedName>
</protein>
<evidence type="ECO:0000256" key="1">
    <source>
        <dbReference type="ARBA" id="ARBA00005964"/>
    </source>
</evidence>
<dbReference type="Gene3D" id="3.40.50.1820">
    <property type="entry name" value="alpha/beta hydrolase"/>
    <property type="match status" value="1"/>
</dbReference>
<dbReference type="InterPro" id="IPR000210">
    <property type="entry name" value="BTB/POZ_dom"/>
</dbReference>
<proteinExistence type="inferred from homology"/>
<reference evidence="5 6" key="1">
    <citation type="submission" date="2015-09" db="EMBL/GenBank/DDBJ databases">
        <title>Host preference determinants of Valsa canker pathogens revealed by comparative genomics.</title>
        <authorList>
            <person name="Yin Z."/>
            <person name="Huang L."/>
        </authorList>
    </citation>
    <scope>NUCLEOTIDE SEQUENCE [LARGE SCALE GENOMIC DNA]</scope>
    <source>
        <strain evidence="5 6">YSFL</strain>
    </source>
</reference>
<dbReference type="SUPFAM" id="SSF53474">
    <property type="entry name" value="alpha/beta-Hydrolases"/>
    <property type="match status" value="1"/>
</dbReference>
<organism evidence="5 6">
    <name type="scientific">Cytospora chrysosperma</name>
    <name type="common">Cytospora canker fungus</name>
    <name type="synonym">Sphaeria chrysosperma</name>
    <dbReference type="NCBI Taxonomy" id="252740"/>
    <lineage>
        <taxon>Eukaryota</taxon>
        <taxon>Fungi</taxon>
        <taxon>Dikarya</taxon>
        <taxon>Ascomycota</taxon>
        <taxon>Pezizomycotina</taxon>
        <taxon>Sordariomycetes</taxon>
        <taxon>Sordariomycetidae</taxon>
        <taxon>Diaporthales</taxon>
        <taxon>Cytosporaceae</taxon>
        <taxon>Cytospora</taxon>
    </lineage>
</organism>
<dbReference type="Proteomes" id="UP000284375">
    <property type="component" value="Unassembled WGS sequence"/>
</dbReference>
<comment type="caution">
    <text evidence="5">The sequence shown here is derived from an EMBL/GenBank/DDBJ whole genome shotgun (WGS) entry which is preliminary data.</text>
</comment>
<dbReference type="AlphaFoldDB" id="A0A423VJT8"/>
<feature type="compositionally biased region" description="Basic and acidic residues" evidence="3">
    <location>
        <begin position="125"/>
        <end position="135"/>
    </location>
</feature>
<dbReference type="EMBL" id="LJZO01000044">
    <property type="protein sequence ID" value="ROV91272.1"/>
    <property type="molecule type" value="Genomic_DNA"/>
</dbReference>
<keyword evidence="2" id="KW-0378">Hydrolase</keyword>
<feature type="domain" description="BTB" evidence="4">
    <location>
        <begin position="48"/>
        <end position="116"/>
    </location>
</feature>
<dbReference type="InterPro" id="IPR050309">
    <property type="entry name" value="Type-B_Carboxylest/Lipase"/>
</dbReference>
<dbReference type="InterPro" id="IPR029058">
    <property type="entry name" value="AB_hydrolase_fold"/>
</dbReference>
<dbReference type="STRING" id="252740.A0A423VJT8"/>
<gene>
    <name evidence="5" type="ORF">VSDG_07797</name>
</gene>
<evidence type="ECO:0000256" key="3">
    <source>
        <dbReference type="SAM" id="MobiDB-lite"/>
    </source>
</evidence>
<sequence length="797" mass="87737">MRAPSTNTPDVVVLDRIPSGLNHKEVSLDPREDLWLSTADGRYSSPIIPLRVGTAPYQEVFQVHKTVLLKAEWFRKALLGEFLEAEAQSLDLPEEDPGIFHFLVAYLYEERYVPTKPLSTVLVPDPDKGKGRESDNDTPDSESDSDALSWRSDSSSAQSPLTAAASDHARIKGEDLRTWLMAYELNLDVYICANKFLLDDFKEKIARVAIDMLETAGLDAAHVQVLRLCRKLYDGVSDSDPLLKMVFARIGFLQSTLWKGASEETNDFLVENPEVAVLILKETVTRREDDYHAAKMATFFLKVLLLLSTVLTATSVLAQDLIAELDYGTFEGAYSSTYNVSYWQKIPFAQPPVGNLRFRGPQPPLPITNGTYNSTQEFDMCPQRTVNGSEDCLYLGLYSRPWTQGQPLRPVVVVFYGGAYIQGDAFFTIPPAGYPVLNVSSETDLVFVYPNYRINAFGFLPGREVAADSGSDLNPGLLDQDAAIRWTKEHISHFGGDPDSIGIWGQSAGAGSVVAQVIARAGVPDRPRLFTRALASSPFWAKTYDYDAPEAQAVYDQFSTLVGCGTGPGSLECLKGADLQAMRDASLVVASSHTYNTSSYTWAPVIDGRFLTKRLTEVVDLGEVNIEYGWGIYNTHEGENFVPSGLSHASNTGSPPFNSSAESFDNWLSGFMPGLSEADLEEAKTLYPQAGSSEAIASYNGSYTRAALIYRDSWNRVNAIQQTDPDHYKGYTGAFASFFMTSDPNAMKLTGPNDTGVPPLSSGKEYNINTLGFADLELTEFEKRCAFWKSVAAKIPI</sequence>
<dbReference type="InterPro" id="IPR002018">
    <property type="entry name" value="CarbesteraseB"/>
</dbReference>
<name>A0A423VJT8_CYTCH</name>
<feature type="region of interest" description="Disordered" evidence="3">
    <location>
        <begin position="119"/>
        <end position="164"/>
    </location>
</feature>
<evidence type="ECO:0000256" key="2">
    <source>
        <dbReference type="ARBA" id="ARBA00022801"/>
    </source>
</evidence>
<dbReference type="PROSITE" id="PS00122">
    <property type="entry name" value="CARBOXYLESTERASE_B_1"/>
    <property type="match status" value="1"/>
</dbReference>
<dbReference type="SUPFAM" id="SSF54695">
    <property type="entry name" value="POZ domain"/>
    <property type="match status" value="1"/>
</dbReference>
<dbReference type="InterPro" id="IPR011333">
    <property type="entry name" value="SKP1/BTB/POZ_sf"/>
</dbReference>
<dbReference type="PANTHER" id="PTHR11559">
    <property type="entry name" value="CARBOXYLESTERASE"/>
    <property type="match status" value="1"/>
</dbReference>
<evidence type="ECO:0000259" key="4">
    <source>
        <dbReference type="PROSITE" id="PS50097"/>
    </source>
</evidence>
<dbReference type="Pfam" id="PF00135">
    <property type="entry name" value="COesterase"/>
    <property type="match status" value="1"/>
</dbReference>
<feature type="compositionally biased region" description="Low complexity" evidence="3">
    <location>
        <begin position="146"/>
        <end position="159"/>
    </location>
</feature>
<dbReference type="OrthoDB" id="408631at2759"/>
<evidence type="ECO:0000313" key="6">
    <source>
        <dbReference type="Proteomes" id="UP000284375"/>
    </source>
</evidence>
<feature type="compositionally biased region" description="Acidic residues" evidence="3">
    <location>
        <begin position="136"/>
        <end position="145"/>
    </location>
</feature>
<dbReference type="InterPro" id="IPR019826">
    <property type="entry name" value="Carboxylesterase_B_AS"/>
</dbReference>